<dbReference type="EMBL" id="BAAACI010000001">
    <property type="protein sequence ID" value="GAA0768696.1"/>
    <property type="molecule type" value="Genomic_DNA"/>
</dbReference>
<keyword evidence="3" id="KW-1185">Reference proteome</keyword>
<dbReference type="Proteomes" id="UP001501047">
    <property type="component" value="Unassembled WGS sequence"/>
</dbReference>
<protein>
    <submittedName>
        <fullName evidence="2">Uncharacterized protein</fullName>
    </submittedName>
</protein>
<feature type="coiled-coil region" evidence="1">
    <location>
        <begin position="92"/>
        <end position="188"/>
    </location>
</feature>
<evidence type="ECO:0000313" key="2">
    <source>
        <dbReference type="EMBL" id="GAA0768696.1"/>
    </source>
</evidence>
<name>A0ABN1KJG8_CLOSU</name>
<organism evidence="2 3">
    <name type="scientific">Clostridium subterminale</name>
    <dbReference type="NCBI Taxonomy" id="1550"/>
    <lineage>
        <taxon>Bacteria</taxon>
        <taxon>Bacillati</taxon>
        <taxon>Bacillota</taxon>
        <taxon>Clostridia</taxon>
        <taxon>Eubacteriales</taxon>
        <taxon>Clostridiaceae</taxon>
        <taxon>Clostridium</taxon>
    </lineage>
</organism>
<gene>
    <name evidence="2" type="ORF">GCM10008908_09350</name>
</gene>
<reference evidence="2 3" key="1">
    <citation type="journal article" date="2019" name="Int. J. Syst. Evol. Microbiol.">
        <title>The Global Catalogue of Microorganisms (GCM) 10K type strain sequencing project: providing services to taxonomists for standard genome sequencing and annotation.</title>
        <authorList>
            <consortium name="The Broad Institute Genomics Platform"/>
            <consortium name="The Broad Institute Genome Sequencing Center for Infectious Disease"/>
            <person name="Wu L."/>
            <person name="Ma J."/>
        </authorList>
    </citation>
    <scope>NUCLEOTIDE SEQUENCE [LARGE SCALE GENOMIC DNA]</scope>
    <source>
        <strain evidence="2 3">JCM 1417</strain>
    </source>
</reference>
<dbReference type="RefSeq" id="WP_343824077.1">
    <property type="nucleotide sequence ID" value="NZ_BAAACI010000001.1"/>
</dbReference>
<proteinExistence type="predicted"/>
<accession>A0ABN1KJG8</accession>
<keyword evidence="1" id="KW-0175">Coiled coil</keyword>
<evidence type="ECO:0000313" key="3">
    <source>
        <dbReference type="Proteomes" id="UP001501047"/>
    </source>
</evidence>
<evidence type="ECO:0000256" key="1">
    <source>
        <dbReference type="SAM" id="Coils"/>
    </source>
</evidence>
<sequence>MKNNGIKIKSINGAEVLKLKDGRQEEYGKAVFSNSLLLDKLKELGLAISKQGGTNDIISLKFDYKYTSQQADKMIEDYNIIKANNKLIKKDNKETIARIKQLNKMIEKAEGKLVLYKEEIELLEDEKEINKLNEKIGTRKAKLEKYKSELSEIDKECINEISNNNDAMKQLEKNIDENTYKKDEIRDLLYTEGFSLDTYKTVNKEKVFDKTITYKFWFRTTGKAKKGEDYFINSELFDEIDKWQRMGIELPQINAKLVEMEAYKSLVASAIEDYIVIKPSEILVVSDLYSYSDMQDVIKIIRNEITGESEAIHTREQCKNTIWDGMCLLQGGKGFRGLRHHFYKTGAFCCNFQKYFKEYYKENYETATIVDRYNREVKVKDIKMITTENAMKWEKFLGVTKEAFEEWAKWVEENGCKFGICKRNHASKYGSKQRMSYQIIQTLPIKKDNVEELFADSKEYINKLQNDDKFFVEHLKRTKSDVNNNLLLADLATTYPTFINSYYFKDNRKAEINKYKDTLKKGKLLCEGDNETILANPMLLLKYCTGQLDEYIKDGVIEGYADSTLPNKNSCYCKRFKDGEEIGAFRSPHNSVNNILHFENVIDEEMDKYFSDFGTNVIAVNMLENDVQDRGNGMDEDTDFLLCTNNKLILEACKKAQSYPTIVNGFVQTDKTYNNTMEDLAKVDCILQNSQKAIGTSSNVAQLYLSQYWDMINKQDIETKEIEDYNYHFIDKVTEDEEIKKLLDNVCILSVLAQVSVDSSKRAFKVGNGDDGLNKEINRIRKELPAKAKPIFWQYTSSEFENKEIEKSLKTKNGFKQLSKKEKQEAIKEEKKNMINSLVDFNCPFNWILKEIDKIKSANTKNRVPDANFLVAWGDKKTQDRKQATKVEKLAQDFTDATKFIKSEAELDTEEENKYYSLLYREFIKKICGLNIKQDTMSLLIKRALDKDNKFLRSNKQIRTKLLNMLYKYNRDSFIKCFKDYLK</sequence>
<comment type="caution">
    <text evidence="2">The sequence shown here is derived from an EMBL/GenBank/DDBJ whole genome shotgun (WGS) entry which is preliminary data.</text>
</comment>